<sequence>MFGPLILVGILVSVLLASRIVEAHRDGIVVEEALVAIPVKSPQDRNRR</sequence>
<organism evidence="1 2">
    <name type="scientific">Paracoccus marinaquae</name>
    <dbReference type="NCBI Taxonomy" id="2841926"/>
    <lineage>
        <taxon>Bacteria</taxon>
        <taxon>Pseudomonadati</taxon>
        <taxon>Pseudomonadota</taxon>
        <taxon>Alphaproteobacteria</taxon>
        <taxon>Rhodobacterales</taxon>
        <taxon>Paracoccaceae</taxon>
        <taxon>Paracoccus</taxon>
    </lineage>
</organism>
<reference evidence="1" key="1">
    <citation type="submission" date="2021-06" db="EMBL/GenBank/DDBJ databases">
        <title>Paracoccus bacterium XHP0099 sp. nov., isolated from the surface waters of the Yellow Sea.</title>
        <authorList>
            <person name="Xue H."/>
            <person name="Zhang D."/>
        </authorList>
    </citation>
    <scope>NUCLEOTIDE SEQUENCE</scope>
    <source>
        <strain evidence="1">XHP0099</strain>
    </source>
</reference>
<dbReference type="EMBL" id="JAHKNG010000036">
    <property type="protein sequence ID" value="MBU3031636.1"/>
    <property type="molecule type" value="Genomic_DNA"/>
</dbReference>
<evidence type="ECO:0000313" key="2">
    <source>
        <dbReference type="Proteomes" id="UP001166191"/>
    </source>
</evidence>
<dbReference type="Proteomes" id="UP001166191">
    <property type="component" value="Unassembled WGS sequence"/>
</dbReference>
<proteinExistence type="predicted"/>
<gene>
    <name evidence="1" type="ORF">KNW02_16115</name>
</gene>
<comment type="caution">
    <text evidence="1">The sequence shown here is derived from an EMBL/GenBank/DDBJ whole genome shotgun (WGS) entry which is preliminary data.</text>
</comment>
<evidence type="ECO:0000313" key="1">
    <source>
        <dbReference type="EMBL" id="MBU3031636.1"/>
    </source>
</evidence>
<name>A0ABS6AM08_9RHOB</name>
<accession>A0ABS6AM08</accession>
<protein>
    <submittedName>
        <fullName evidence="1">Uncharacterized protein</fullName>
    </submittedName>
</protein>
<keyword evidence="2" id="KW-1185">Reference proteome</keyword>